<feature type="binding site" evidence="7">
    <location>
        <begin position="19"/>
        <end position="25"/>
    </location>
    <ligand>
        <name>GTP</name>
        <dbReference type="ChEBI" id="CHEBI:37565"/>
    </ligand>
</feature>
<gene>
    <name evidence="7" type="primary">purA</name>
    <name evidence="8" type="ORF">RZN69_03915</name>
</gene>
<feature type="binding site" description="in other chain" evidence="7">
    <location>
        <position position="147"/>
    </location>
    <ligand>
        <name>IMP</name>
        <dbReference type="ChEBI" id="CHEBI:58053"/>
        <note>ligand shared between dimeric partners</note>
    </ligand>
</feature>
<evidence type="ECO:0000256" key="3">
    <source>
        <dbReference type="ARBA" id="ARBA00022741"/>
    </source>
</evidence>
<dbReference type="EC" id="6.3.4.4" evidence="7"/>
<evidence type="ECO:0000256" key="2">
    <source>
        <dbReference type="ARBA" id="ARBA00022723"/>
    </source>
</evidence>
<evidence type="ECO:0000256" key="5">
    <source>
        <dbReference type="ARBA" id="ARBA00022842"/>
    </source>
</evidence>
<evidence type="ECO:0000313" key="9">
    <source>
        <dbReference type="Proteomes" id="UP001304300"/>
    </source>
</evidence>
<dbReference type="PANTHER" id="PTHR11846">
    <property type="entry name" value="ADENYLOSUCCINATE SYNTHETASE"/>
    <property type="match status" value="1"/>
</dbReference>
<feature type="binding site" evidence="7">
    <location>
        <position position="20"/>
    </location>
    <ligand>
        <name>Mg(2+)</name>
        <dbReference type="ChEBI" id="CHEBI:18420"/>
    </ligand>
</feature>
<feature type="active site" description="Proton donor" evidence="7">
    <location>
        <position position="58"/>
    </location>
</feature>
<keyword evidence="3 7" id="KW-0547">Nucleotide-binding</keyword>
<feature type="binding site" description="in other chain" evidence="7">
    <location>
        <position position="365"/>
    </location>
    <ligand>
        <name>IMP</name>
        <dbReference type="ChEBI" id="CHEBI:58053"/>
        <note>ligand shared between dimeric partners</note>
    </ligand>
</feature>
<comment type="catalytic activity">
    <reaction evidence="7">
        <text>IMP + L-aspartate + GTP = N(6)-(1,2-dicarboxyethyl)-AMP + GDP + phosphate + 2 H(+)</text>
        <dbReference type="Rhea" id="RHEA:15753"/>
        <dbReference type="ChEBI" id="CHEBI:15378"/>
        <dbReference type="ChEBI" id="CHEBI:29991"/>
        <dbReference type="ChEBI" id="CHEBI:37565"/>
        <dbReference type="ChEBI" id="CHEBI:43474"/>
        <dbReference type="ChEBI" id="CHEBI:57567"/>
        <dbReference type="ChEBI" id="CHEBI:58053"/>
        <dbReference type="ChEBI" id="CHEBI:58189"/>
        <dbReference type="EC" id="6.3.4.4"/>
    </reaction>
</comment>
<dbReference type="InterPro" id="IPR027417">
    <property type="entry name" value="P-loop_NTPase"/>
</dbReference>
<feature type="binding site" description="in other chain" evidence="7">
    <location>
        <begin position="20"/>
        <end position="23"/>
    </location>
    <ligand>
        <name>IMP</name>
        <dbReference type="ChEBI" id="CHEBI:58053"/>
        <note>ligand shared between dimeric partners</note>
    </ligand>
</feature>
<keyword evidence="5 7" id="KW-0460">Magnesium</keyword>
<comment type="pathway">
    <text evidence="7">Purine metabolism; AMP biosynthesis via de novo pathway; AMP from IMP: step 1/2.</text>
</comment>
<dbReference type="Gene3D" id="3.90.170.10">
    <property type="entry name" value="Adenylosuccinate Synthetase, subunit A, domain 3"/>
    <property type="match status" value="1"/>
</dbReference>
<comment type="cofactor">
    <cofactor evidence="7">
        <name>Mg(2+)</name>
        <dbReference type="ChEBI" id="CHEBI:18420"/>
    </cofactor>
    <text evidence="7">Binds 1 Mg(2+) ion per subunit.</text>
</comment>
<dbReference type="EMBL" id="CP136920">
    <property type="protein sequence ID" value="WOO42223.1"/>
    <property type="molecule type" value="Genomic_DNA"/>
</dbReference>
<feature type="binding site" evidence="7">
    <location>
        <begin position="393"/>
        <end position="395"/>
    </location>
    <ligand>
        <name>GTP</name>
        <dbReference type="ChEBI" id="CHEBI:37565"/>
    </ligand>
</feature>
<keyword evidence="9" id="KW-1185">Reference proteome</keyword>
<feature type="binding site" evidence="7">
    <location>
        <begin position="57"/>
        <end position="59"/>
    </location>
    <ligand>
        <name>GTP</name>
        <dbReference type="ChEBI" id="CHEBI:37565"/>
    </ligand>
</feature>
<comment type="subunit">
    <text evidence="7">Homodimer.</text>
</comment>
<proteinExistence type="inferred from homology"/>
<dbReference type="GO" id="GO:0005525">
    <property type="term" value="F:GTP binding"/>
    <property type="evidence" value="ECO:0007669"/>
    <property type="project" value="UniProtKB-UniRule"/>
</dbReference>
<reference evidence="8 9" key="1">
    <citation type="submission" date="2023-10" db="EMBL/GenBank/DDBJ databases">
        <title>Rubellicoccus peritrichatus gen. nov., sp. nov., isolated from an algae of coral reef tank.</title>
        <authorList>
            <person name="Luo J."/>
        </authorList>
    </citation>
    <scope>NUCLEOTIDE SEQUENCE [LARGE SCALE GENOMIC DNA]</scope>
    <source>
        <strain evidence="8 9">CR14</strain>
    </source>
</reference>
<dbReference type="SMART" id="SM00788">
    <property type="entry name" value="Adenylsucc_synt"/>
    <property type="match status" value="1"/>
</dbReference>
<feature type="binding site" evidence="7">
    <location>
        <begin position="492"/>
        <end position="494"/>
    </location>
    <ligand>
        <name>GTP</name>
        <dbReference type="ChEBI" id="CHEBI:37565"/>
    </ligand>
</feature>
<sequence length="514" mass="56799">MALTPFNGRIIVDTGISMGDEGKGRLIPDLIMELQEMTGQSDPAAMVLKVNGGANSGHTAGGLKLNLMPAGVVASSVRWLAIGSGVVADPRKALWEVEPLEKLGHALRKRLIIDERAMVSDLSHRLLDLAWEHYRVNTLGEAPRGSTGRGISPAYMDEVGQFQIHYSEVLGDRSTLTERLKRRLERAIDTIRYVCRIDADTFSSFFETLTAAEKRANAESIEQGIFPEEEFDFNHFKGANDFEINADLIVEVYLKTLDNLSGNIGDVRELVHEIIAEGRYVIGEFGQSYWLDKRAGFPPNVTASHTYTAEIFQSAGLPVQPVHTIGCCKAYDTKVGTHVFLTQMPDDNLLTAKLKQLEFGTSTGRQRMVGWFDAVEKGDALRYGGFEDLVINKLDALTNDCGYDGKLLVCTGYRAPDGSSVNCVPRNDIVRKDLTPIYTELDTWTEDISSVRSFADLPKAAQHYVAFSFKAVIEIAERGGRNLPRPNLRYIGVGPDPEQIIKDIPDTETLLSLA</sequence>
<feature type="binding site" description="in other chain" evidence="7">
    <location>
        <position position="287"/>
    </location>
    <ligand>
        <name>IMP</name>
        <dbReference type="ChEBI" id="CHEBI:58053"/>
        <note>ligand shared between dimeric partners</note>
    </ligand>
</feature>
<keyword evidence="6 7" id="KW-0342">GTP-binding</keyword>
<dbReference type="GO" id="GO:0004019">
    <property type="term" value="F:adenylosuccinate synthase activity"/>
    <property type="evidence" value="ECO:0007669"/>
    <property type="project" value="UniProtKB-UniRule"/>
</dbReference>
<dbReference type="Proteomes" id="UP001304300">
    <property type="component" value="Chromosome"/>
</dbReference>
<dbReference type="Pfam" id="PF00709">
    <property type="entry name" value="Adenylsucc_synt"/>
    <property type="match status" value="2"/>
</dbReference>
<dbReference type="RefSeq" id="WP_317834719.1">
    <property type="nucleotide sequence ID" value="NZ_CP136920.1"/>
</dbReference>
<evidence type="ECO:0000256" key="6">
    <source>
        <dbReference type="ARBA" id="ARBA00023134"/>
    </source>
</evidence>
<evidence type="ECO:0000256" key="4">
    <source>
        <dbReference type="ARBA" id="ARBA00022755"/>
    </source>
</evidence>
<organism evidence="8 9">
    <name type="scientific">Rubellicoccus peritrichatus</name>
    <dbReference type="NCBI Taxonomy" id="3080537"/>
    <lineage>
        <taxon>Bacteria</taxon>
        <taxon>Pseudomonadati</taxon>
        <taxon>Verrucomicrobiota</taxon>
        <taxon>Opitutia</taxon>
        <taxon>Puniceicoccales</taxon>
        <taxon>Cerasicoccaceae</taxon>
        <taxon>Rubellicoccus</taxon>
    </lineage>
</organism>
<dbReference type="Gene3D" id="3.40.440.10">
    <property type="entry name" value="Adenylosuccinate Synthetase, subunit A, domain 1"/>
    <property type="match status" value="1"/>
</dbReference>
<dbReference type="Gene3D" id="1.10.300.10">
    <property type="entry name" value="Adenylosuccinate Synthetase, subunit A, domain 2"/>
    <property type="match status" value="1"/>
</dbReference>
<evidence type="ECO:0000256" key="7">
    <source>
        <dbReference type="HAMAP-Rule" id="MF_00011"/>
    </source>
</evidence>
<accession>A0AAQ3LEN0</accession>
<comment type="similarity">
    <text evidence="7">Belongs to the adenylosuccinate synthetase family.</text>
</comment>
<dbReference type="HAMAP" id="MF_00011">
    <property type="entry name" value="Adenylosucc_synth"/>
    <property type="match status" value="1"/>
</dbReference>
<feature type="active site" description="Proton acceptor" evidence="7">
    <location>
        <position position="20"/>
    </location>
</feature>
<keyword evidence="2 7" id="KW-0479">Metal-binding</keyword>
<feature type="binding site" evidence="7">
    <location>
        <position position="367"/>
    </location>
    <ligand>
        <name>GTP</name>
        <dbReference type="ChEBI" id="CHEBI:37565"/>
    </ligand>
</feature>
<dbReference type="SUPFAM" id="SSF52540">
    <property type="entry name" value="P-loop containing nucleoside triphosphate hydrolases"/>
    <property type="match status" value="1"/>
</dbReference>
<comment type="caution">
    <text evidence="7">Lacks conserved residue(s) required for the propagation of feature annotation.</text>
</comment>
<dbReference type="GO" id="GO:0005737">
    <property type="term" value="C:cytoplasm"/>
    <property type="evidence" value="ECO:0007669"/>
    <property type="project" value="UniProtKB-SubCell"/>
</dbReference>
<feature type="binding site" evidence="7">
    <location>
        <position position="57"/>
    </location>
    <ligand>
        <name>Mg(2+)</name>
        <dbReference type="ChEBI" id="CHEBI:18420"/>
    </ligand>
</feature>
<protein>
    <recommendedName>
        <fullName evidence="7">Adenylosuccinate synthetase</fullName>
        <shortName evidence="7">AMPSase</shortName>
        <shortName evidence="7">AdSS</shortName>
        <ecNumber evidence="7">6.3.4.4</ecNumber>
    </recommendedName>
    <alternativeName>
        <fullName evidence="7">IMP--aspartate ligase</fullName>
    </alternativeName>
</protein>
<dbReference type="GO" id="GO:0044208">
    <property type="term" value="P:'de novo' AMP biosynthetic process"/>
    <property type="evidence" value="ECO:0007669"/>
    <property type="project" value="UniProtKB-UniRule"/>
</dbReference>
<keyword evidence="4 7" id="KW-0658">Purine biosynthesis</keyword>
<evidence type="ECO:0000313" key="8">
    <source>
        <dbReference type="EMBL" id="WOO42223.1"/>
    </source>
</evidence>
<dbReference type="GO" id="GO:0000287">
    <property type="term" value="F:magnesium ion binding"/>
    <property type="evidence" value="ECO:0007669"/>
    <property type="project" value="UniProtKB-UniRule"/>
</dbReference>
<dbReference type="InterPro" id="IPR042109">
    <property type="entry name" value="Adenylosuccinate_synth_dom1"/>
</dbReference>
<dbReference type="GO" id="GO:0046040">
    <property type="term" value="P:IMP metabolic process"/>
    <property type="evidence" value="ECO:0007669"/>
    <property type="project" value="TreeGrafter"/>
</dbReference>
<keyword evidence="7" id="KW-0963">Cytoplasm</keyword>
<evidence type="ECO:0000256" key="1">
    <source>
        <dbReference type="ARBA" id="ARBA00022598"/>
    </source>
</evidence>
<feature type="binding site" description="in other chain" evidence="7">
    <location>
        <begin position="55"/>
        <end position="58"/>
    </location>
    <ligand>
        <name>IMP</name>
        <dbReference type="ChEBI" id="CHEBI:58053"/>
        <note>ligand shared between dimeric partners</note>
    </ligand>
</feature>
<dbReference type="PANTHER" id="PTHR11846:SF0">
    <property type="entry name" value="ADENYLOSUCCINATE SYNTHETASE"/>
    <property type="match status" value="1"/>
</dbReference>
<comment type="function">
    <text evidence="7">Plays an important role in the de novo pathway of purine nucleotide biosynthesis. Catalyzes the first committed step in the biosynthesis of AMP from IMP.</text>
</comment>
<dbReference type="KEGG" id="puo:RZN69_03915"/>
<comment type="subcellular location">
    <subcellularLocation>
        <location evidence="7">Cytoplasm</location>
    </subcellularLocation>
</comment>
<dbReference type="InterPro" id="IPR001114">
    <property type="entry name" value="Adenylosuccinate_synthetase"/>
</dbReference>
<dbReference type="InterPro" id="IPR042110">
    <property type="entry name" value="Adenylosuccinate_synth_dom2"/>
</dbReference>
<keyword evidence="1 7" id="KW-0436">Ligase</keyword>
<feature type="binding site" description="in other chain" evidence="7">
    <location>
        <position position="302"/>
    </location>
    <ligand>
        <name>IMP</name>
        <dbReference type="ChEBI" id="CHEBI:58053"/>
        <note>ligand shared between dimeric partners</note>
    </ligand>
</feature>
<dbReference type="AlphaFoldDB" id="A0AAQ3LEN0"/>
<name>A0AAQ3LEN0_9BACT</name>
<feature type="binding site" evidence="7">
    <location>
        <begin position="361"/>
        <end position="367"/>
    </location>
    <ligand>
        <name>substrate</name>
    </ligand>
</feature>
<dbReference type="InterPro" id="IPR042111">
    <property type="entry name" value="Adenylosuccinate_synth_dom3"/>
</dbReference>